<accession>A0ACB8FJ23</accession>
<proteinExistence type="predicted"/>
<comment type="caution">
    <text evidence="1">The sequence shown here is derived from an EMBL/GenBank/DDBJ whole genome shotgun (WGS) entry which is preliminary data.</text>
</comment>
<reference evidence="1" key="1">
    <citation type="submission" date="2021-08" db="EMBL/GenBank/DDBJ databases">
        <title>The first chromosome-level gecko genome reveals the dynamic sex chromosomes of Neotropical dwarf geckos (Sphaerodactylidae: Sphaerodactylus).</title>
        <authorList>
            <person name="Pinto B.J."/>
            <person name="Keating S.E."/>
            <person name="Gamble T."/>
        </authorList>
    </citation>
    <scope>NUCLEOTIDE SEQUENCE</scope>
    <source>
        <strain evidence="1">TG3544</strain>
    </source>
</reference>
<dbReference type="EMBL" id="CM037617">
    <property type="protein sequence ID" value="KAH8005346.1"/>
    <property type="molecule type" value="Genomic_DNA"/>
</dbReference>
<protein>
    <submittedName>
        <fullName evidence="1">Uncharacterized protein</fullName>
    </submittedName>
</protein>
<dbReference type="Proteomes" id="UP000827872">
    <property type="component" value="Linkage Group LG04"/>
</dbReference>
<name>A0ACB8FJ23_9SAUR</name>
<organism evidence="1 2">
    <name type="scientific">Sphaerodactylus townsendi</name>
    <dbReference type="NCBI Taxonomy" id="933632"/>
    <lineage>
        <taxon>Eukaryota</taxon>
        <taxon>Metazoa</taxon>
        <taxon>Chordata</taxon>
        <taxon>Craniata</taxon>
        <taxon>Vertebrata</taxon>
        <taxon>Euteleostomi</taxon>
        <taxon>Lepidosauria</taxon>
        <taxon>Squamata</taxon>
        <taxon>Bifurcata</taxon>
        <taxon>Gekkota</taxon>
        <taxon>Sphaerodactylidae</taxon>
        <taxon>Sphaerodactylus</taxon>
    </lineage>
</organism>
<sequence>MTAFKALNKQHCPNDFHSTCFCYPLILEVKGPSLLMAAEGTSRPLHIECVSCHTTPLADTLPSPCPGLLLSTVGSSEGPQLMGLAAAAISHDRPLFSRVMSSPATDNFEPGQSKRSTGL</sequence>
<evidence type="ECO:0000313" key="2">
    <source>
        <dbReference type="Proteomes" id="UP000827872"/>
    </source>
</evidence>
<gene>
    <name evidence="1" type="ORF">K3G42_026364</name>
</gene>
<keyword evidence="2" id="KW-1185">Reference proteome</keyword>
<evidence type="ECO:0000313" key="1">
    <source>
        <dbReference type="EMBL" id="KAH8005346.1"/>
    </source>
</evidence>